<keyword evidence="5" id="KW-1185">Reference proteome</keyword>
<evidence type="ECO:0000313" key="5">
    <source>
        <dbReference type="Proteomes" id="UP000604381"/>
    </source>
</evidence>
<evidence type="ECO:0000256" key="2">
    <source>
        <dbReference type="SAM" id="SignalP"/>
    </source>
</evidence>
<proteinExistence type="predicted"/>
<feature type="domain" description="Rhodanese" evidence="3">
    <location>
        <begin position="185"/>
        <end position="302"/>
    </location>
</feature>
<accession>A0A930Y2J2</accession>
<dbReference type="Proteomes" id="UP000604381">
    <property type="component" value="Unassembled WGS sequence"/>
</dbReference>
<dbReference type="Pfam" id="PF00581">
    <property type="entry name" value="Rhodanese"/>
    <property type="match status" value="2"/>
</dbReference>
<dbReference type="PROSITE" id="PS50206">
    <property type="entry name" value="RHODANESE_3"/>
    <property type="match status" value="2"/>
</dbReference>
<evidence type="ECO:0000313" key="4">
    <source>
        <dbReference type="EMBL" id="MBF2734951.1"/>
    </source>
</evidence>
<sequence length="318" mass="34381">MKIQTKPLRLAASAVLAASCLPAMAAPLVDAEWLDRHRGDGQVVVIDIRKEEDYAQGHIPGAIRATYGEFGWRETVDDVIGMLPPLETINAKIGSLGIDPSKHVVVVPYGANSTDVGAAARVYWTFKVLGHDKVSLLDGGINAWTSQDEYVLQTRAVEPAAAAPYPGRVDEQLVIDTAELVAKVESGEVQPVDARTDEQWNGEKKHPKALSFGAIATAQRLPQADLVDPDTGRFVATDEVLKLARAHGWQADGSRPLVSYCNTGHWAATAWFALSEVAGIEDVVLYDGSMVAWTRDEANPLINEPSRAEQLLNKVVGE</sequence>
<dbReference type="CDD" id="cd01448">
    <property type="entry name" value="TST_Repeat_1"/>
    <property type="match status" value="1"/>
</dbReference>
<dbReference type="AlphaFoldDB" id="A0A930Y2J2"/>
<evidence type="ECO:0000256" key="1">
    <source>
        <dbReference type="ARBA" id="ARBA00022737"/>
    </source>
</evidence>
<feature type="domain" description="Rhodanese" evidence="3">
    <location>
        <begin position="39"/>
        <end position="149"/>
    </location>
</feature>
<dbReference type="InterPro" id="IPR001763">
    <property type="entry name" value="Rhodanese-like_dom"/>
</dbReference>
<dbReference type="Gene3D" id="3.40.250.10">
    <property type="entry name" value="Rhodanese-like domain"/>
    <property type="match status" value="2"/>
</dbReference>
<protein>
    <submittedName>
        <fullName evidence="4">Sulfurtransferase</fullName>
    </submittedName>
</protein>
<gene>
    <name evidence="4" type="ORF">ISN26_02505</name>
</gene>
<comment type="caution">
    <text evidence="4">The sequence shown here is derived from an EMBL/GenBank/DDBJ whole genome shotgun (WGS) entry which is preliminary data.</text>
</comment>
<keyword evidence="2" id="KW-0732">Signal</keyword>
<evidence type="ECO:0000259" key="3">
    <source>
        <dbReference type="PROSITE" id="PS50206"/>
    </source>
</evidence>
<name>A0A930Y2J2_9GAMM</name>
<keyword evidence="1" id="KW-0677">Repeat</keyword>
<dbReference type="PANTHER" id="PTHR43855:SF1">
    <property type="entry name" value="THIOSULFATE SULFURTRANSFERASE"/>
    <property type="match status" value="1"/>
</dbReference>
<dbReference type="InterPro" id="IPR036873">
    <property type="entry name" value="Rhodanese-like_dom_sf"/>
</dbReference>
<organism evidence="4 5">
    <name type="scientific">Candidatus Amphirhobacter heronislandensis</name>
    <dbReference type="NCBI Taxonomy" id="1732024"/>
    <lineage>
        <taxon>Bacteria</taxon>
        <taxon>Pseudomonadati</taxon>
        <taxon>Pseudomonadota</taxon>
        <taxon>Gammaproteobacteria</taxon>
        <taxon>Candidatus Tethybacterales</taxon>
        <taxon>Candidatus Tethybacteraceae</taxon>
        <taxon>Candidatus Amphirhobacter</taxon>
    </lineage>
</organism>
<feature type="signal peptide" evidence="2">
    <location>
        <begin position="1"/>
        <end position="25"/>
    </location>
</feature>
<dbReference type="EMBL" id="JADHEI010000028">
    <property type="protein sequence ID" value="MBF2734951.1"/>
    <property type="molecule type" value="Genomic_DNA"/>
</dbReference>
<dbReference type="PROSITE" id="PS51257">
    <property type="entry name" value="PROKAR_LIPOPROTEIN"/>
    <property type="match status" value="1"/>
</dbReference>
<dbReference type="SUPFAM" id="SSF52821">
    <property type="entry name" value="Rhodanese/Cell cycle control phosphatase"/>
    <property type="match status" value="2"/>
</dbReference>
<reference evidence="4" key="1">
    <citation type="submission" date="2020-10" db="EMBL/GenBank/DDBJ databases">
        <title>An improved Amphimedon queenslandica hologenome assembly reveals how three proteobacterial symbionts can extend the metabolic phenotypic of their marine sponge host.</title>
        <authorList>
            <person name="Degnan B."/>
            <person name="Degnan S."/>
            <person name="Xiang X."/>
        </authorList>
    </citation>
    <scope>NUCLEOTIDE SEQUENCE</scope>
    <source>
        <strain evidence="4">AqS2</strain>
    </source>
</reference>
<dbReference type="SMART" id="SM00450">
    <property type="entry name" value="RHOD"/>
    <property type="match status" value="2"/>
</dbReference>
<feature type="chain" id="PRO_5037527023" evidence="2">
    <location>
        <begin position="26"/>
        <end position="318"/>
    </location>
</feature>
<dbReference type="PANTHER" id="PTHR43855">
    <property type="entry name" value="THIOSULFATE SULFURTRANSFERASE"/>
    <property type="match status" value="1"/>
</dbReference>
<dbReference type="InterPro" id="IPR051126">
    <property type="entry name" value="Thiosulfate_sulfurtransferase"/>
</dbReference>